<evidence type="ECO:0000256" key="1">
    <source>
        <dbReference type="SAM" id="MobiDB-lite"/>
    </source>
</evidence>
<evidence type="ECO:0000313" key="3">
    <source>
        <dbReference type="Proteomes" id="UP000075243"/>
    </source>
</evidence>
<dbReference type="Proteomes" id="UP000075243">
    <property type="component" value="Unassembled WGS sequence"/>
</dbReference>
<organism evidence="2 3">
    <name type="scientific">Cajanus cajan</name>
    <name type="common">Pigeon pea</name>
    <name type="synonym">Cajanus indicus</name>
    <dbReference type="NCBI Taxonomy" id="3821"/>
    <lineage>
        <taxon>Eukaryota</taxon>
        <taxon>Viridiplantae</taxon>
        <taxon>Streptophyta</taxon>
        <taxon>Embryophyta</taxon>
        <taxon>Tracheophyta</taxon>
        <taxon>Spermatophyta</taxon>
        <taxon>Magnoliopsida</taxon>
        <taxon>eudicotyledons</taxon>
        <taxon>Gunneridae</taxon>
        <taxon>Pentapetalae</taxon>
        <taxon>rosids</taxon>
        <taxon>fabids</taxon>
        <taxon>Fabales</taxon>
        <taxon>Fabaceae</taxon>
        <taxon>Papilionoideae</taxon>
        <taxon>50 kb inversion clade</taxon>
        <taxon>NPAAA clade</taxon>
        <taxon>indigoferoid/millettioid clade</taxon>
        <taxon>Phaseoleae</taxon>
        <taxon>Cajanus</taxon>
    </lineage>
</organism>
<name>A0A151QW08_CAJCA</name>
<reference evidence="2" key="1">
    <citation type="journal article" date="2012" name="Nat. Biotechnol.">
        <title>Draft genome sequence of pigeonpea (Cajanus cajan), an orphan legume crop of resource-poor farmers.</title>
        <authorList>
            <person name="Varshney R.K."/>
            <person name="Chen W."/>
            <person name="Li Y."/>
            <person name="Bharti A.K."/>
            <person name="Saxena R.K."/>
            <person name="Schlueter J.A."/>
            <person name="Donoghue M.T."/>
            <person name="Azam S."/>
            <person name="Fan G."/>
            <person name="Whaley A.M."/>
            <person name="Farmer A.D."/>
            <person name="Sheridan J."/>
            <person name="Iwata A."/>
            <person name="Tuteja R."/>
            <person name="Penmetsa R.V."/>
            <person name="Wu W."/>
            <person name="Upadhyaya H.D."/>
            <person name="Yang S.P."/>
            <person name="Shah T."/>
            <person name="Saxena K.B."/>
            <person name="Michael T."/>
            <person name="McCombie W.R."/>
            <person name="Yang B."/>
            <person name="Zhang G."/>
            <person name="Yang H."/>
            <person name="Wang J."/>
            <person name="Spillane C."/>
            <person name="Cook D.R."/>
            <person name="May G.D."/>
            <person name="Xu X."/>
            <person name="Jackson S.A."/>
        </authorList>
    </citation>
    <scope>NUCLEOTIDE SEQUENCE [LARGE SCALE GENOMIC DNA]</scope>
</reference>
<protein>
    <submittedName>
        <fullName evidence="2">Uncharacterized protein</fullName>
    </submittedName>
</protein>
<keyword evidence="3" id="KW-1185">Reference proteome</keyword>
<dbReference type="AlphaFoldDB" id="A0A151QW08"/>
<dbReference type="EMBL" id="KQ484569">
    <property type="protein sequence ID" value="KYP34547.1"/>
    <property type="molecule type" value="Genomic_DNA"/>
</dbReference>
<proteinExistence type="predicted"/>
<feature type="region of interest" description="Disordered" evidence="1">
    <location>
        <begin position="39"/>
        <end position="58"/>
    </location>
</feature>
<feature type="compositionally biased region" description="Basic and acidic residues" evidence="1">
    <location>
        <begin position="41"/>
        <end position="58"/>
    </location>
</feature>
<dbReference type="Gramene" id="C.cajan_41889.t">
    <property type="protein sequence ID" value="C.cajan_41889.t"/>
    <property type="gene ID" value="C.cajan_41889"/>
</dbReference>
<sequence>MLGMKPSRSSILENSLIPPSNFHVLPSFSHYSRLHQSSTKESYEKVESYHSESSGPDDRPFYNFLGLEDSEGLIDSANSGGREKGRVGIDLNLKL</sequence>
<gene>
    <name evidence="2" type="ORF">KK1_044486</name>
</gene>
<accession>A0A151QW08</accession>
<evidence type="ECO:0000313" key="2">
    <source>
        <dbReference type="EMBL" id="KYP34547.1"/>
    </source>
</evidence>